<evidence type="ECO:0000256" key="4">
    <source>
        <dbReference type="SAM" id="MobiDB-lite"/>
    </source>
</evidence>
<proteinExistence type="predicted"/>
<keyword evidence="6" id="KW-1185">Reference proteome</keyword>
<evidence type="ECO:0000313" key="6">
    <source>
        <dbReference type="Proteomes" id="UP001374579"/>
    </source>
</evidence>
<evidence type="ECO:0000313" key="5">
    <source>
        <dbReference type="EMBL" id="KAK7095092.1"/>
    </source>
</evidence>
<dbReference type="InterPro" id="IPR019775">
    <property type="entry name" value="WD40_repeat_CS"/>
</dbReference>
<comment type="caution">
    <text evidence="5">The sequence shown here is derived from an EMBL/GenBank/DDBJ whole genome shotgun (WGS) entry which is preliminary data.</text>
</comment>
<dbReference type="InterPro" id="IPR020472">
    <property type="entry name" value="WD40_PAC1"/>
</dbReference>
<feature type="repeat" description="WD" evidence="3">
    <location>
        <begin position="83"/>
        <end position="124"/>
    </location>
</feature>
<dbReference type="PROSITE" id="PS00678">
    <property type="entry name" value="WD_REPEATS_1"/>
    <property type="match status" value="2"/>
</dbReference>
<feature type="repeat" description="WD" evidence="3">
    <location>
        <begin position="256"/>
        <end position="300"/>
    </location>
</feature>
<dbReference type="Gene3D" id="2.130.10.10">
    <property type="entry name" value="YVTN repeat-like/Quinoprotein amine dehydrogenase"/>
    <property type="match status" value="2"/>
</dbReference>
<feature type="compositionally biased region" description="Basic residues" evidence="4">
    <location>
        <begin position="1"/>
        <end position="10"/>
    </location>
</feature>
<evidence type="ECO:0000256" key="1">
    <source>
        <dbReference type="ARBA" id="ARBA00022574"/>
    </source>
</evidence>
<feature type="region of interest" description="Disordered" evidence="4">
    <location>
        <begin position="1"/>
        <end position="39"/>
    </location>
</feature>
<evidence type="ECO:0000256" key="3">
    <source>
        <dbReference type="PROSITE-ProRule" id="PRU00221"/>
    </source>
</evidence>
<dbReference type="CDD" id="cd00200">
    <property type="entry name" value="WD40"/>
    <property type="match status" value="1"/>
</dbReference>
<dbReference type="InterPro" id="IPR001680">
    <property type="entry name" value="WD40_rpt"/>
</dbReference>
<sequence>MGKLFSKRKTSRYDSGKERGTSKFEELGGGDSNLGNGKMSRPSVHTDAVVALAAIQPGLCLSGSKDKAVVLYDYHNDRLEDRWTGHEREVTKVCFGASCNGIFSASRDKTIKMWQRGNSHNVQDFLGHEMVVTAIHLNADNTLLCSGSRDNSVRIWDVETGACLRQNNIPQNLVTDVKWIPGSHLIVQAGEDKEVRIYDSRTLETVRRFTKKQYIQMSCDVSSDGSWCLTCSNGFGGNGCEATLWDLSDGSIRNEFKGHREAVESCIFLPPGQENSLIATASRDCSVRVWDMFTKECLSTLNLEGTGPLTSMIAYQDGSMLVGTFNLGVQVLSIKDATNLSRVSCF</sequence>
<dbReference type="PRINTS" id="PR00320">
    <property type="entry name" value="GPROTEINBRPT"/>
</dbReference>
<gene>
    <name evidence="5" type="ORF">V1264_006551</name>
</gene>
<dbReference type="AlphaFoldDB" id="A0AAN9AXP5"/>
<dbReference type="PANTHER" id="PTHR19869:SF1">
    <property type="entry name" value="WD REPEAT-CONTAINING PROTEIN 31"/>
    <property type="match status" value="1"/>
</dbReference>
<name>A0AAN9AXP5_9CAEN</name>
<keyword evidence="2" id="KW-0677">Repeat</keyword>
<dbReference type="PROSITE" id="PS50294">
    <property type="entry name" value="WD_REPEATS_REGION"/>
    <property type="match status" value="3"/>
</dbReference>
<dbReference type="InterPro" id="IPR036322">
    <property type="entry name" value="WD40_repeat_dom_sf"/>
</dbReference>
<dbReference type="Proteomes" id="UP001374579">
    <property type="component" value="Unassembled WGS sequence"/>
</dbReference>
<keyword evidence="1 3" id="KW-0853">WD repeat</keyword>
<organism evidence="5 6">
    <name type="scientific">Littorina saxatilis</name>
    <dbReference type="NCBI Taxonomy" id="31220"/>
    <lineage>
        <taxon>Eukaryota</taxon>
        <taxon>Metazoa</taxon>
        <taxon>Spiralia</taxon>
        <taxon>Lophotrochozoa</taxon>
        <taxon>Mollusca</taxon>
        <taxon>Gastropoda</taxon>
        <taxon>Caenogastropoda</taxon>
        <taxon>Littorinimorpha</taxon>
        <taxon>Littorinoidea</taxon>
        <taxon>Littorinidae</taxon>
        <taxon>Littorina</taxon>
    </lineage>
</organism>
<reference evidence="5 6" key="1">
    <citation type="submission" date="2024-02" db="EMBL/GenBank/DDBJ databases">
        <title>Chromosome-scale genome assembly of the rough periwinkle Littorina saxatilis.</title>
        <authorList>
            <person name="De Jode A."/>
            <person name="Faria R."/>
            <person name="Formenti G."/>
            <person name="Sims Y."/>
            <person name="Smith T.P."/>
            <person name="Tracey A."/>
            <person name="Wood J.M.D."/>
            <person name="Zagrodzka Z.B."/>
            <person name="Johannesson K."/>
            <person name="Butlin R.K."/>
            <person name="Leder E.H."/>
        </authorList>
    </citation>
    <scope>NUCLEOTIDE SEQUENCE [LARGE SCALE GENOMIC DNA]</scope>
    <source>
        <strain evidence="5">Snail1</strain>
        <tissue evidence="5">Muscle</tissue>
    </source>
</reference>
<dbReference type="SMART" id="SM00320">
    <property type="entry name" value="WD40"/>
    <property type="match status" value="6"/>
</dbReference>
<protein>
    <submittedName>
        <fullName evidence="5">Uncharacterized protein</fullName>
    </submittedName>
</protein>
<evidence type="ECO:0000256" key="2">
    <source>
        <dbReference type="ARBA" id="ARBA00022737"/>
    </source>
</evidence>
<feature type="compositionally biased region" description="Basic and acidic residues" evidence="4">
    <location>
        <begin position="11"/>
        <end position="26"/>
    </location>
</feature>
<dbReference type="InterPro" id="IPR040066">
    <property type="entry name" value="WDR31"/>
</dbReference>
<feature type="repeat" description="WD" evidence="3">
    <location>
        <begin position="174"/>
        <end position="208"/>
    </location>
</feature>
<feature type="repeat" description="WD" evidence="3">
    <location>
        <begin position="125"/>
        <end position="166"/>
    </location>
</feature>
<dbReference type="Pfam" id="PF00400">
    <property type="entry name" value="WD40"/>
    <property type="match status" value="4"/>
</dbReference>
<accession>A0AAN9AXP5</accession>
<dbReference type="EMBL" id="JBAMIC010000018">
    <property type="protein sequence ID" value="KAK7095092.1"/>
    <property type="molecule type" value="Genomic_DNA"/>
</dbReference>
<dbReference type="PROSITE" id="PS50082">
    <property type="entry name" value="WD_REPEATS_2"/>
    <property type="match status" value="4"/>
</dbReference>
<dbReference type="PANTHER" id="PTHR19869">
    <property type="entry name" value="SPERMATID WD-REPEAT PROTEIN"/>
    <property type="match status" value="1"/>
</dbReference>
<dbReference type="InterPro" id="IPR015943">
    <property type="entry name" value="WD40/YVTN_repeat-like_dom_sf"/>
</dbReference>
<dbReference type="SUPFAM" id="SSF50978">
    <property type="entry name" value="WD40 repeat-like"/>
    <property type="match status" value="1"/>
</dbReference>